<dbReference type="Proteomes" id="UP000007100">
    <property type="component" value="Plasmid pACMV5"/>
</dbReference>
<name>F0J854_ACIMA</name>
<keyword evidence="2" id="KW-1185">Reference proteome</keyword>
<protein>
    <submittedName>
        <fullName evidence="1">Uncharacterized protein</fullName>
    </submittedName>
</protein>
<evidence type="ECO:0000313" key="2">
    <source>
        <dbReference type="Proteomes" id="UP000007100"/>
    </source>
</evidence>
<dbReference type="AlphaFoldDB" id="F0J854"/>
<dbReference type="EMBL" id="AP012040">
    <property type="protein sequence ID" value="BAJ83271.1"/>
    <property type="molecule type" value="Genomic_DNA"/>
</dbReference>
<reference evidence="1 2" key="1">
    <citation type="submission" date="2010-12" db="EMBL/GenBank/DDBJ databases">
        <title>Whole genome sequence of Acidiphilium multivorum AIU301.</title>
        <authorList>
            <person name="Narita-Yamada S."/>
            <person name="Nakamura S."/>
            <person name="Ito N."/>
            <person name="Takarada H."/>
            <person name="Katano Y."/>
            <person name="Nakazawa H."/>
            <person name="Hosoyama A."/>
            <person name="Yamada R."/>
            <person name="Fujita N."/>
        </authorList>
    </citation>
    <scope>NUCLEOTIDE SEQUENCE [LARGE SCALE GENOMIC DNA]</scope>
    <source>
        <strain evidence="2">DSM 11245 / JCM 8867 / AIU301</strain>
        <plasmid evidence="1 2">pACMV5</plasmid>
    </source>
</reference>
<accession>F0J854</accession>
<organism evidence="1 2">
    <name type="scientific">Acidiphilium multivorum (strain DSM 11245 / JCM 8867 / NBRC 100883 / AIU 301)</name>
    <dbReference type="NCBI Taxonomy" id="926570"/>
    <lineage>
        <taxon>Bacteria</taxon>
        <taxon>Pseudomonadati</taxon>
        <taxon>Pseudomonadota</taxon>
        <taxon>Alphaproteobacteria</taxon>
        <taxon>Acetobacterales</taxon>
        <taxon>Acidocellaceae</taxon>
        <taxon>Acidiphilium</taxon>
    </lineage>
</organism>
<dbReference type="HOGENOM" id="CLU_1159020_0_0_5"/>
<dbReference type="RefSeq" id="WP_013635156.1">
    <property type="nucleotide sequence ID" value="NC_015180.1"/>
</dbReference>
<evidence type="ECO:0000313" key="1">
    <source>
        <dbReference type="EMBL" id="BAJ83271.1"/>
    </source>
</evidence>
<dbReference type="KEGG" id="amv:ACMV_P5_00170"/>
<gene>
    <name evidence="1" type="ordered locus">ACMV_P5_00170</name>
</gene>
<proteinExistence type="predicted"/>
<dbReference type="REBASE" id="33502">
    <property type="entry name" value="Amu301ORF160P"/>
</dbReference>
<sequence length="222" mass="24994">MTRTPSPADLARLERLACHPSSVEVSHFNKKSDLPYGLRVEQIAAAMNEFIDFLSFINQQLATRQIERLETMLMPANFSSIVGEFMTSAIPKHCKTLVKNTYHNGHPDMLPAGKYPNDKLQHGTEGIEVKGSRYLKSWQGHNAEDAWLMVFCFSGGRPTDKIKGVLPAPFKFRLVAGAQLKKEDWKFAGRSETSRRTITASVTKTGYQKMMANWIYKAPDLA</sequence>
<keyword evidence="1" id="KW-0614">Plasmid</keyword>
<geneLocation type="plasmid" evidence="1 2">
    <name>pACMV5</name>
</geneLocation>